<evidence type="ECO:0000256" key="1">
    <source>
        <dbReference type="SAM" id="SignalP"/>
    </source>
</evidence>
<proteinExistence type="predicted"/>
<sequence length="73" mass="8172">MPLSSVPLFSARALVLLSWGYDWFRMTCAPRAHCSIAPSSIVGTMAGLWLGADDRRNPIDWCQRIRRLQHSAG</sequence>
<dbReference type="AlphaFoldDB" id="A0A2J6QTF3"/>
<dbReference type="EMBL" id="KZ613973">
    <property type="protein sequence ID" value="PMD29548.1"/>
    <property type="molecule type" value="Genomic_DNA"/>
</dbReference>
<accession>A0A2J6QTF3</accession>
<name>A0A2J6QTF3_HYAVF</name>
<reference evidence="2 3" key="1">
    <citation type="submission" date="2016-04" db="EMBL/GenBank/DDBJ databases">
        <title>A degradative enzymes factory behind the ericoid mycorrhizal symbiosis.</title>
        <authorList>
            <consortium name="DOE Joint Genome Institute"/>
            <person name="Martino E."/>
            <person name="Morin E."/>
            <person name="Grelet G."/>
            <person name="Kuo A."/>
            <person name="Kohler A."/>
            <person name="Daghino S."/>
            <person name="Barry K."/>
            <person name="Choi C."/>
            <person name="Cichocki N."/>
            <person name="Clum A."/>
            <person name="Copeland A."/>
            <person name="Hainaut M."/>
            <person name="Haridas S."/>
            <person name="Labutti K."/>
            <person name="Lindquist E."/>
            <person name="Lipzen A."/>
            <person name="Khouja H.-R."/>
            <person name="Murat C."/>
            <person name="Ohm R."/>
            <person name="Olson A."/>
            <person name="Spatafora J."/>
            <person name="Veneault-Fourrey C."/>
            <person name="Henrissat B."/>
            <person name="Grigoriev I."/>
            <person name="Martin F."/>
            <person name="Perotto S."/>
        </authorList>
    </citation>
    <scope>NUCLEOTIDE SEQUENCE [LARGE SCALE GENOMIC DNA]</scope>
    <source>
        <strain evidence="2 3">F</strain>
    </source>
</reference>
<keyword evidence="3" id="KW-1185">Reference proteome</keyword>
<evidence type="ECO:0000313" key="2">
    <source>
        <dbReference type="EMBL" id="PMD29548.1"/>
    </source>
</evidence>
<feature type="signal peptide" evidence="1">
    <location>
        <begin position="1"/>
        <end position="20"/>
    </location>
</feature>
<protein>
    <submittedName>
        <fullName evidence="2">Uncharacterized protein</fullName>
    </submittedName>
</protein>
<dbReference type="Proteomes" id="UP000235786">
    <property type="component" value="Unassembled WGS sequence"/>
</dbReference>
<keyword evidence="1" id="KW-0732">Signal</keyword>
<gene>
    <name evidence="2" type="ORF">L207DRAFT_520843</name>
</gene>
<feature type="chain" id="PRO_5014370047" evidence="1">
    <location>
        <begin position="21"/>
        <end position="73"/>
    </location>
</feature>
<evidence type="ECO:0000313" key="3">
    <source>
        <dbReference type="Proteomes" id="UP000235786"/>
    </source>
</evidence>
<organism evidence="2 3">
    <name type="scientific">Hyaloscypha variabilis (strain UAMH 11265 / GT02V1 / F)</name>
    <name type="common">Meliniomyces variabilis</name>
    <dbReference type="NCBI Taxonomy" id="1149755"/>
    <lineage>
        <taxon>Eukaryota</taxon>
        <taxon>Fungi</taxon>
        <taxon>Dikarya</taxon>
        <taxon>Ascomycota</taxon>
        <taxon>Pezizomycotina</taxon>
        <taxon>Leotiomycetes</taxon>
        <taxon>Helotiales</taxon>
        <taxon>Hyaloscyphaceae</taxon>
        <taxon>Hyaloscypha</taxon>
        <taxon>Hyaloscypha variabilis</taxon>
    </lineage>
</organism>